<dbReference type="PANTHER" id="PTHR30363:SF44">
    <property type="entry name" value="AGA OPERON TRANSCRIPTIONAL REPRESSOR-RELATED"/>
    <property type="match status" value="1"/>
</dbReference>
<dbReference type="RefSeq" id="WP_324717426.1">
    <property type="nucleotide sequence ID" value="NZ_CP141615.1"/>
</dbReference>
<evidence type="ECO:0000259" key="3">
    <source>
        <dbReference type="PROSITE" id="PS51000"/>
    </source>
</evidence>
<dbReference type="PANTHER" id="PTHR30363">
    <property type="entry name" value="HTH-TYPE TRANSCRIPTIONAL REGULATOR SRLR-RELATED"/>
    <property type="match status" value="1"/>
</dbReference>
<dbReference type="Gene3D" id="1.10.10.10">
    <property type="entry name" value="Winged helix-like DNA-binding domain superfamily/Winged helix DNA-binding domain"/>
    <property type="match status" value="1"/>
</dbReference>
<dbReference type="PROSITE" id="PS51000">
    <property type="entry name" value="HTH_DEOR_2"/>
    <property type="match status" value="1"/>
</dbReference>
<dbReference type="PRINTS" id="PR00037">
    <property type="entry name" value="HTHLACR"/>
</dbReference>
<keyword evidence="1" id="KW-0805">Transcription regulation</keyword>
<dbReference type="InterPro" id="IPR014036">
    <property type="entry name" value="DeoR-like_C"/>
</dbReference>
<reference evidence="4 5" key="1">
    <citation type="journal article" date="2024" name="Front. Microbiol.">
        <title>Novel thermophilic genera Geochorda gen. nov. and Carboxydochorda gen. nov. from the deep terrestrial subsurface reveal the ecophysiological diversity in the class Limnochordia.</title>
        <authorList>
            <person name="Karnachuk O.V."/>
            <person name="Lukina A.P."/>
            <person name="Avakyan M.R."/>
            <person name="Kadnikov V.V."/>
            <person name="Begmatov S."/>
            <person name="Beletsky A.V."/>
            <person name="Vlasova K.G."/>
            <person name="Novikov A.A."/>
            <person name="Shcherbakova V.A."/>
            <person name="Mardanov A.V."/>
            <person name="Ravin N.V."/>
        </authorList>
    </citation>
    <scope>NUCLEOTIDE SEQUENCE [LARGE SCALE GENOMIC DNA]</scope>
    <source>
        <strain evidence="4 5">L945</strain>
    </source>
</reference>
<accession>A0ABZ1BZZ0</accession>
<evidence type="ECO:0000313" key="4">
    <source>
        <dbReference type="EMBL" id="WRP18155.1"/>
    </source>
</evidence>
<dbReference type="InterPro" id="IPR036388">
    <property type="entry name" value="WH-like_DNA-bd_sf"/>
</dbReference>
<dbReference type="SMART" id="SM01134">
    <property type="entry name" value="DeoRC"/>
    <property type="match status" value="1"/>
</dbReference>
<dbReference type="GO" id="GO:0003677">
    <property type="term" value="F:DNA binding"/>
    <property type="evidence" value="ECO:0007669"/>
    <property type="project" value="UniProtKB-KW"/>
</dbReference>
<sequence length="269" mass="29075">MTERGDGTPRGDHVQLLPAERLQRIRELLGRQGSVRVATLSRELGVSEVTIRSDLSQLEQEGFARRTHGGAVLARGTRYERPFAEQEARFREEKRRIGQAAARLVEDGDTIILDVGTTTTEVARHLPAGLTDVVVITSSLNIALELEKYPYVTVLVTGGTLRSLQHSLVNPYGTLLLSQVNADKLFLGCNGVSAAKGITNANLQEAEIKRAMIAAAKQVIVVADHSKIGSVAVAHVAPLSAVDRVVTDQAADPREVEHIRQAGVEVDLV</sequence>
<protein>
    <submittedName>
        <fullName evidence="4">DeoR/GlpR family DNA-binding transcription regulator</fullName>
    </submittedName>
</protein>
<keyword evidence="5" id="KW-1185">Reference proteome</keyword>
<keyword evidence="4" id="KW-0238">DNA-binding</keyword>
<evidence type="ECO:0000313" key="5">
    <source>
        <dbReference type="Proteomes" id="UP001332192"/>
    </source>
</evidence>
<dbReference type="EMBL" id="CP141615">
    <property type="protein sequence ID" value="WRP18155.1"/>
    <property type="molecule type" value="Genomic_DNA"/>
</dbReference>
<dbReference type="Pfam" id="PF08220">
    <property type="entry name" value="HTH_DeoR"/>
    <property type="match status" value="1"/>
</dbReference>
<dbReference type="InterPro" id="IPR036390">
    <property type="entry name" value="WH_DNA-bd_sf"/>
</dbReference>
<dbReference type="Gene3D" id="3.40.50.1360">
    <property type="match status" value="1"/>
</dbReference>
<name>A0ABZ1BZZ0_9FIRM</name>
<dbReference type="InterPro" id="IPR001034">
    <property type="entry name" value="DeoR_HTH"/>
</dbReference>
<feature type="domain" description="HTH deoR-type" evidence="3">
    <location>
        <begin position="18"/>
        <end position="73"/>
    </location>
</feature>
<dbReference type="Proteomes" id="UP001332192">
    <property type="component" value="Chromosome"/>
</dbReference>
<dbReference type="SUPFAM" id="SSF100950">
    <property type="entry name" value="NagB/RpiA/CoA transferase-like"/>
    <property type="match status" value="1"/>
</dbReference>
<evidence type="ECO:0000256" key="2">
    <source>
        <dbReference type="ARBA" id="ARBA00023163"/>
    </source>
</evidence>
<proteinExistence type="predicted"/>
<evidence type="ECO:0000256" key="1">
    <source>
        <dbReference type="ARBA" id="ARBA00023015"/>
    </source>
</evidence>
<dbReference type="SMART" id="SM00420">
    <property type="entry name" value="HTH_DEOR"/>
    <property type="match status" value="1"/>
</dbReference>
<organism evidence="4 5">
    <name type="scientific">Carboxydichorda subterranea</name>
    <dbReference type="NCBI Taxonomy" id="3109565"/>
    <lineage>
        <taxon>Bacteria</taxon>
        <taxon>Bacillati</taxon>
        <taxon>Bacillota</taxon>
        <taxon>Limnochordia</taxon>
        <taxon>Limnochordales</taxon>
        <taxon>Geochordaceae</taxon>
        <taxon>Carboxydichorda</taxon>
    </lineage>
</organism>
<dbReference type="Pfam" id="PF00455">
    <property type="entry name" value="DeoRC"/>
    <property type="match status" value="1"/>
</dbReference>
<dbReference type="InterPro" id="IPR050313">
    <property type="entry name" value="Carb_Metab_HTH_regulators"/>
</dbReference>
<keyword evidence="2" id="KW-0804">Transcription</keyword>
<gene>
    <name evidence="4" type="ORF">U7230_03880</name>
</gene>
<dbReference type="SUPFAM" id="SSF46785">
    <property type="entry name" value="Winged helix' DNA-binding domain"/>
    <property type="match status" value="1"/>
</dbReference>
<dbReference type="InterPro" id="IPR037171">
    <property type="entry name" value="NagB/RpiA_transferase-like"/>
</dbReference>